<evidence type="ECO:0008006" key="3">
    <source>
        <dbReference type="Google" id="ProtNLM"/>
    </source>
</evidence>
<reference evidence="1 2" key="1">
    <citation type="submission" date="2023-07" db="EMBL/GenBank/DDBJ databases">
        <title>Sequencing the genomes of 1000 actinobacteria strains.</title>
        <authorList>
            <person name="Klenk H.-P."/>
        </authorList>
    </citation>
    <scope>NUCLEOTIDE SEQUENCE [LARGE SCALE GENOMIC DNA]</scope>
    <source>
        <strain evidence="1 2">GD13</strain>
    </source>
</reference>
<dbReference type="EMBL" id="JAUSQM010000001">
    <property type="protein sequence ID" value="MDP9822653.1"/>
    <property type="molecule type" value="Genomic_DNA"/>
</dbReference>
<dbReference type="Proteomes" id="UP001240447">
    <property type="component" value="Unassembled WGS sequence"/>
</dbReference>
<sequence>MRTTVRLDPEVAAAAEELRRERHIGLGEAVNELARAGLLARDRDVPPFRQRTAPVGLKVDVANVAEVLELLDADDAEGAR</sequence>
<accession>A0ABT9NQE4</accession>
<proteinExistence type="predicted"/>
<dbReference type="RefSeq" id="WP_068120248.1">
    <property type="nucleotide sequence ID" value="NZ_CCXJ01000248.1"/>
</dbReference>
<keyword evidence="2" id="KW-1185">Reference proteome</keyword>
<evidence type="ECO:0000313" key="2">
    <source>
        <dbReference type="Proteomes" id="UP001240447"/>
    </source>
</evidence>
<protein>
    <recommendedName>
        <fullName evidence="3">CopG family transcriptional regulator</fullName>
    </recommendedName>
</protein>
<gene>
    <name evidence="1" type="ORF">J2S59_002462</name>
</gene>
<name>A0ABT9NQE4_9ACTN</name>
<comment type="caution">
    <text evidence="1">The sequence shown here is derived from an EMBL/GenBank/DDBJ whole genome shotgun (WGS) entry which is preliminary data.</text>
</comment>
<evidence type="ECO:0000313" key="1">
    <source>
        <dbReference type="EMBL" id="MDP9822653.1"/>
    </source>
</evidence>
<organism evidence="1 2">
    <name type="scientific">Nocardioides massiliensis</name>
    <dbReference type="NCBI Taxonomy" id="1325935"/>
    <lineage>
        <taxon>Bacteria</taxon>
        <taxon>Bacillati</taxon>
        <taxon>Actinomycetota</taxon>
        <taxon>Actinomycetes</taxon>
        <taxon>Propionibacteriales</taxon>
        <taxon>Nocardioidaceae</taxon>
        <taxon>Nocardioides</taxon>
    </lineage>
</organism>